<dbReference type="Gene3D" id="3.40.50.2300">
    <property type="match status" value="1"/>
</dbReference>
<evidence type="ECO:0000259" key="6">
    <source>
        <dbReference type="PROSITE" id="PS50112"/>
    </source>
</evidence>
<evidence type="ECO:0000256" key="3">
    <source>
        <dbReference type="ARBA" id="ARBA00023015"/>
    </source>
</evidence>
<dbReference type="SUPFAM" id="SSF55785">
    <property type="entry name" value="PYP-like sensor domain (PAS domain)"/>
    <property type="match status" value="1"/>
</dbReference>
<dbReference type="InterPro" id="IPR002078">
    <property type="entry name" value="Sigma_54_int"/>
</dbReference>
<evidence type="ECO:0000259" key="5">
    <source>
        <dbReference type="PROSITE" id="PS50045"/>
    </source>
</evidence>
<dbReference type="Gene3D" id="3.40.50.300">
    <property type="entry name" value="P-loop containing nucleotide triphosphate hydrolases"/>
    <property type="match status" value="1"/>
</dbReference>
<evidence type="ECO:0000313" key="8">
    <source>
        <dbReference type="Proteomes" id="UP001596142"/>
    </source>
</evidence>
<reference evidence="8" key="1">
    <citation type="journal article" date="2019" name="Int. J. Syst. Evol. Microbiol.">
        <title>The Global Catalogue of Microorganisms (GCM) 10K type strain sequencing project: providing services to taxonomists for standard genome sequencing and annotation.</title>
        <authorList>
            <consortium name="The Broad Institute Genomics Platform"/>
            <consortium name="The Broad Institute Genome Sequencing Center for Infectious Disease"/>
            <person name="Wu L."/>
            <person name="Ma J."/>
        </authorList>
    </citation>
    <scope>NUCLEOTIDE SEQUENCE [LARGE SCALE GENOMIC DNA]</scope>
    <source>
        <strain evidence="8">CECT 7184</strain>
    </source>
</reference>
<feature type="domain" description="PAS" evidence="6">
    <location>
        <begin position="188"/>
        <end position="242"/>
    </location>
</feature>
<keyword evidence="4" id="KW-0804">Transcription</keyword>
<gene>
    <name evidence="7" type="ORF">ACFPU1_10315</name>
</gene>
<dbReference type="Gene3D" id="3.30.450.20">
    <property type="entry name" value="PAS domain"/>
    <property type="match status" value="1"/>
</dbReference>
<dbReference type="Pfam" id="PF25601">
    <property type="entry name" value="AAA_lid_14"/>
    <property type="match status" value="1"/>
</dbReference>
<evidence type="ECO:0000256" key="2">
    <source>
        <dbReference type="ARBA" id="ARBA00022840"/>
    </source>
</evidence>
<evidence type="ECO:0000256" key="4">
    <source>
        <dbReference type="ARBA" id="ARBA00023163"/>
    </source>
</evidence>
<proteinExistence type="predicted"/>
<dbReference type="InterPro" id="IPR035965">
    <property type="entry name" value="PAS-like_dom_sf"/>
</dbReference>
<dbReference type="SMART" id="SM00091">
    <property type="entry name" value="PAS"/>
    <property type="match status" value="1"/>
</dbReference>
<name>A0ABW0YSX5_9BACI</name>
<dbReference type="PROSITE" id="PS50045">
    <property type="entry name" value="SIGMA54_INTERACT_4"/>
    <property type="match status" value="1"/>
</dbReference>
<dbReference type="InterPro" id="IPR010524">
    <property type="entry name" value="Sig_transdc_resp-reg_PrpR_N"/>
</dbReference>
<accession>A0ABW0YSX5</accession>
<dbReference type="Pfam" id="PF06506">
    <property type="entry name" value="PrpR_N"/>
    <property type="match status" value="1"/>
</dbReference>
<sequence>MEKILVIAPYSGLADVFNEVKQDHNKNIDIQIGNLEDGVELAKAAESNGYNIIISRGATAKMIRENCSLPVININITGYDILRTVALMKGYQGKIGIMSYFNVIHGADSISKLLDIDLTFLPINTQSDIKKELDKAWKDGVQVIIGDVISTTEAEKMGLHGVLINSGKEACIEAIEEAEEVFYYQRLEVRKLLTLVSNIEEGVFLTSRSGECIQANSKACTLLGVEPDTLLHKNINKVSSFLDISQTSLQQKTEELEIPYNGRAIHVRKVPVVEKSVVIAVFVFVKPSPAALGIQRKRGRVVNYSQPYTHFNHVVANSEKMSHVISSAKKLSKSNLPLLIYGEHGSGKTVLAQAIHNESSRTGGFVTVSCRDSSAEELDEILFGRDKGAYPRSGAVERAKGGTLFIKEIGSMPSSLQSKFLTHAGKELVYNSSNESFRIIVSNTIPLDILVNEGLLNENLYRSLKSFSITVPSLREREEDINDLIRWFIASSNKKLGKQIVGLSNEVKTFLLEYDWPGNVTQLKNIIYQMCLVSNGPFIENTDVKDILQQLDHKETKAKSSTNSAVNITGKTLEEIEKEAILLVMKLENFNQSRVAKKLGVNRTTLWRKLKEMDIKNQSV</sequence>
<dbReference type="RefSeq" id="WP_385940726.1">
    <property type="nucleotide sequence ID" value="NZ_JBHSOZ010000004.1"/>
</dbReference>
<comment type="caution">
    <text evidence="7">The sequence shown here is derived from an EMBL/GenBank/DDBJ whole genome shotgun (WGS) entry which is preliminary data.</text>
</comment>
<dbReference type="CDD" id="cd00130">
    <property type="entry name" value="PAS"/>
    <property type="match status" value="1"/>
</dbReference>
<feature type="domain" description="Sigma-54 factor interaction" evidence="5">
    <location>
        <begin position="314"/>
        <end position="532"/>
    </location>
</feature>
<dbReference type="PANTHER" id="PTHR32071">
    <property type="entry name" value="TRANSCRIPTIONAL REGULATORY PROTEIN"/>
    <property type="match status" value="1"/>
</dbReference>
<dbReference type="InterPro" id="IPR009057">
    <property type="entry name" value="Homeodomain-like_sf"/>
</dbReference>
<dbReference type="SUPFAM" id="SSF159800">
    <property type="entry name" value="PrpR receptor domain-like"/>
    <property type="match status" value="1"/>
</dbReference>
<dbReference type="CDD" id="cd00009">
    <property type="entry name" value="AAA"/>
    <property type="match status" value="1"/>
</dbReference>
<dbReference type="EMBL" id="JBHSOZ010000004">
    <property type="protein sequence ID" value="MFC5713179.1"/>
    <property type="molecule type" value="Genomic_DNA"/>
</dbReference>
<dbReference type="SMART" id="SM00382">
    <property type="entry name" value="AAA"/>
    <property type="match status" value="1"/>
</dbReference>
<dbReference type="InterPro" id="IPR027417">
    <property type="entry name" value="P-loop_NTPase"/>
</dbReference>
<evidence type="ECO:0000256" key="1">
    <source>
        <dbReference type="ARBA" id="ARBA00022741"/>
    </source>
</evidence>
<protein>
    <submittedName>
        <fullName evidence="7">PrpR N-terminal domain-containing protein</fullName>
    </submittedName>
</protein>
<dbReference type="PRINTS" id="PR01590">
    <property type="entry name" value="HTHFIS"/>
</dbReference>
<dbReference type="Gene3D" id="1.10.10.60">
    <property type="entry name" value="Homeodomain-like"/>
    <property type="match status" value="1"/>
</dbReference>
<dbReference type="Pfam" id="PF00989">
    <property type="entry name" value="PAS"/>
    <property type="match status" value="1"/>
</dbReference>
<dbReference type="Gene3D" id="1.10.8.60">
    <property type="match status" value="1"/>
</dbReference>
<keyword evidence="2" id="KW-0067">ATP-binding</keyword>
<dbReference type="Pfam" id="PF00158">
    <property type="entry name" value="Sigma54_activat"/>
    <property type="match status" value="1"/>
</dbReference>
<dbReference type="InterPro" id="IPR003593">
    <property type="entry name" value="AAA+_ATPase"/>
</dbReference>
<dbReference type="InterPro" id="IPR002197">
    <property type="entry name" value="HTH_Fis"/>
</dbReference>
<organism evidence="7 8">
    <name type="scientific">Thalassorhabdus alkalitolerans</name>
    <dbReference type="NCBI Taxonomy" id="2282697"/>
    <lineage>
        <taxon>Bacteria</taxon>
        <taxon>Bacillati</taxon>
        <taxon>Bacillota</taxon>
        <taxon>Bacilli</taxon>
        <taxon>Bacillales</taxon>
        <taxon>Bacillaceae</taxon>
        <taxon>Thalassorhabdus</taxon>
    </lineage>
</organism>
<dbReference type="InterPro" id="IPR000014">
    <property type="entry name" value="PAS"/>
</dbReference>
<dbReference type="Proteomes" id="UP001596142">
    <property type="component" value="Unassembled WGS sequence"/>
</dbReference>
<dbReference type="PROSITE" id="PS50112">
    <property type="entry name" value="PAS"/>
    <property type="match status" value="1"/>
</dbReference>
<dbReference type="SUPFAM" id="SSF52540">
    <property type="entry name" value="P-loop containing nucleoside triphosphate hydrolases"/>
    <property type="match status" value="1"/>
</dbReference>
<keyword evidence="8" id="KW-1185">Reference proteome</keyword>
<dbReference type="Pfam" id="PF02954">
    <property type="entry name" value="HTH_8"/>
    <property type="match status" value="1"/>
</dbReference>
<dbReference type="SUPFAM" id="SSF46689">
    <property type="entry name" value="Homeodomain-like"/>
    <property type="match status" value="1"/>
</dbReference>
<keyword evidence="3" id="KW-0805">Transcription regulation</keyword>
<dbReference type="InterPro" id="IPR058031">
    <property type="entry name" value="AAA_lid_NorR"/>
</dbReference>
<keyword evidence="1" id="KW-0547">Nucleotide-binding</keyword>
<evidence type="ECO:0000313" key="7">
    <source>
        <dbReference type="EMBL" id="MFC5713179.1"/>
    </source>
</evidence>
<dbReference type="InterPro" id="IPR013767">
    <property type="entry name" value="PAS_fold"/>
</dbReference>
<dbReference type="Gene3D" id="3.40.50.10660">
    <property type="entry name" value="PrpR receptor domain-like"/>
    <property type="match status" value="1"/>
</dbReference>